<evidence type="ECO:0000256" key="1">
    <source>
        <dbReference type="SAM" id="SignalP"/>
    </source>
</evidence>
<dbReference type="InterPro" id="IPR011013">
    <property type="entry name" value="Gal_mutarotase_sf_dom"/>
</dbReference>
<protein>
    <submittedName>
        <fullName evidence="5">Alpha-mannosidase</fullName>
    </submittedName>
</protein>
<dbReference type="SUPFAM" id="SSF88713">
    <property type="entry name" value="Glycoside hydrolase/deacetylase"/>
    <property type="match status" value="1"/>
</dbReference>
<dbReference type="SUPFAM" id="SSF74650">
    <property type="entry name" value="Galactose mutarotase-like"/>
    <property type="match status" value="1"/>
</dbReference>
<feature type="domain" description="Glycoside hydrolase family 38 N-terminal" evidence="2">
    <location>
        <begin position="61"/>
        <end position="323"/>
    </location>
</feature>
<evidence type="ECO:0000259" key="2">
    <source>
        <dbReference type="Pfam" id="PF01074"/>
    </source>
</evidence>
<accession>A0A1I2G126</accession>
<evidence type="ECO:0000259" key="4">
    <source>
        <dbReference type="Pfam" id="PF17677"/>
    </source>
</evidence>
<dbReference type="Gene3D" id="2.60.40.1180">
    <property type="entry name" value="Golgi alpha-mannosidase II"/>
    <property type="match status" value="1"/>
</dbReference>
<evidence type="ECO:0000259" key="3">
    <source>
        <dbReference type="Pfam" id="PF07748"/>
    </source>
</evidence>
<dbReference type="GO" id="GO:0006013">
    <property type="term" value="P:mannose metabolic process"/>
    <property type="evidence" value="ECO:0007669"/>
    <property type="project" value="InterPro"/>
</dbReference>
<dbReference type="InterPro" id="IPR000602">
    <property type="entry name" value="Glyco_hydro_38_N"/>
</dbReference>
<dbReference type="AlphaFoldDB" id="A0A1I2G126"/>
<dbReference type="Proteomes" id="UP000198964">
    <property type="component" value="Unassembled WGS sequence"/>
</dbReference>
<dbReference type="EMBL" id="FONW01000002">
    <property type="protein sequence ID" value="SFF10839.1"/>
    <property type="molecule type" value="Genomic_DNA"/>
</dbReference>
<feature type="domain" description="Glycosyl hydrolase family 38 C-terminal" evidence="3">
    <location>
        <begin position="541"/>
        <end position="728"/>
    </location>
</feature>
<sequence>MFRNSFLIKVKLLVVAFSLFGMSGKAQEHQVVKVTNETFKVLKDVSNSALAGGEVLLSLTTHQDLGWIDEIEKCVVMRDTQWITPFLQRLSEEAAFEMDVEQASIMREYITRHPDKKEEIVQRLKEGRMLVGATHNQPYEEMYFSESLARQFYLGKLWLKNEFEGYNATSYYNSDVPGRSLQMPQLLAKAGVENMFISRHGRGVFDWKSPDGSSVTSYSPGHYIDFYNVLGKENDEAIKELGKQALYWTTEYDYIPGEKAVMPAVLNFEFIWDPKPVHNLDPFMKLWNNLATIENEEGERLEVSIPKIKFSTLDKFFDQMRQGTKEIPSIMGERPNVWVYIHGPSHHWALDHSRKADVLLPAAEKFAMADVLVSKSYANYPVDLFAQAWESKIYPDHGWGGKGGQSTDDIFLARFADAHAKAQYLLDNSLNSLASKVATDQEKGVPIVVFNSLSWERTSPVQISMQFDAETARSVRLFSKSGAEIPVQLSQVVQFKDGYLKSAKLCFVASNVPSIGYETYYAQFSDEPLKQPALTFNPAFENDFFEAQLADGGLSSLLDKQLNKELVDDQFFKAGEVFTTKSEGNGAGEFFEVQQVSMDGFDKTGNYPTAWELVADGPVYTSFRYRQPIRNAVAELQITFYNNVKKVDFDVELKNWDGTMFREYRMALPLKLDDGKVAYEVPFGVVEVGKDEMTGIAGNGYETPCKELHPRGIENWINASGTGFGVTLSSSVVGMDYVDPTGKNLPGTILQPILLASRRSCHGEGNDYHQTGDHRYSFSITSHQPGWENGFRFGKESNEALFAVVAPEKYRHAPLPERGSFLSIDQDNIVVTAMKKAENEDGMVVRCYNLDGQQTTAKLKLWEAFDTVYETNLIEENKAKLKGNRSGTVKLDLGKYEIKTIKLK</sequence>
<dbReference type="InterPro" id="IPR013780">
    <property type="entry name" value="Glyco_hydro_b"/>
</dbReference>
<dbReference type="PANTHER" id="PTHR46017:SF1">
    <property type="entry name" value="ALPHA-MANNOSIDASE 2C1"/>
    <property type="match status" value="1"/>
</dbReference>
<organism evidence="5 6">
    <name type="scientific">Sunxiuqinia elliptica</name>
    <dbReference type="NCBI Taxonomy" id="655355"/>
    <lineage>
        <taxon>Bacteria</taxon>
        <taxon>Pseudomonadati</taxon>
        <taxon>Bacteroidota</taxon>
        <taxon>Bacteroidia</taxon>
        <taxon>Marinilabiliales</taxon>
        <taxon>Prolixibacteraceae</taxon>
        <taxon>Sunxiuqinia</taxon>
    </lineage>
</organism>
<dbReference type="STRING" id="655355.SAMN05216283_102695"/>
<dbReference type="Gene3D" id="2.70.98.30">
    <property type="entry name" value="Golgi alpha-mannosidase II, domain 4"/>
    <property type="match status" value="1"/>
</dbReference>
<dbReference type="GO" id="GO:0009313">
    <property type="term" value="P:oligosaccharide catabolic process"/>
    <property type="evidence" value="ECO:0007669"/>
    <property type="project" value="TreeGrafter"/>
</dbReference>
<dbReference type="InterPro" id="IPR027291">
    <property type="entry name" value="Glyco_hydro_38_N_sf"/>
</dbReference>
<reference evidence="5 6" key="1">
    <citation type="submission" date="2016-10" db="EMBL/GenBank/DDBJ databases">
        <authorList>
            <person name="de Groot N.N."/>
        </authorList>
    </citation>
    <scope>NUCLEOTIDE SEQUENCE [LARGE SCALE GENOMIC DNA]</scope>
    <source>
        <strain evidence="5 6">CGMCC 1.9156</strain>
    </source>
</reference>
<feature type="signal peptide" evidence="1">
    <location>
        <begin position="1"/>
        <end position="26"/>
    </location>
</feature>
<dbReference type="PANTHER" id="PTHR46017">
    <property type="entry name" value="ALPHA-MANNOSIDASE 2C1"/>
    <property type="match status" value="1"/>
</dbReference>
<dbReference type="InterPro" id="IPR011330">
    <property type="entry name" value="Glyco_hydro/deAcase_b/a-brl"/>
</dbReference>
<dbReference type="Pfam" id="PF01074">
    <property type="entry name" value="Glyco_hydro_38N"/>
    <property type="match status" value="1"/>
</dbReference>
<dbReference type="Pfam" id="PF07748">
    <property type="entry name" value="Glyco_hydro_38C"/>
    <property type="match status" value="1"/>
</dbReference>
<dbReference type="GO" id="GO:0004559">
    <property type="term" value="F:alpha-mannosidase activity"/>
    <property type="evidence" value="ECO:0007669"/>
    <property type="project" value="InterPro"/>
</dbReference>
<dbReference type="InterPro" id="IPR011682">
    <property type="entry name" value="Glyco_hydro_38_C"/>
</dbReference>
<dbReference type="InterPro" id="IPR041147">
    <property type="entry name" value="GH38_C"/>
</dbReference>
<gene>
    <name evidence="5" type="ORF">SAMN05216283_102695</name>
</gene>
<evidence type="ECO:0000313" key="5">
    <source>
        <dbReference type="EMBL" id="SFF10839.1"/>
    </source>
</evidence>
<feature type="chain" id="PRO_5011447004" evidence="1">
    <location>
        <begin position="27"/>
        <end position="904"/>
    </location>
</feature>
<dbReference type="Pfam" id="PF17677">
    <property type="entry name" value="Glyco_hydro38C2"/>
    <property type="match status" value="1"/>
</dbReference>
<keyword evidence="6" id="KW-1185">Reference proteome</keyword>
<keyword evidence="1" id="KW-0732">Signal</keyword>
<feature type="domain" description="Glycosyl hydrolases family 38 C-terminal" evidence="4">
    <location>
        <begin position="828"/>
        <end position="901"/>
    </location>
</feature>
<name>A0A1I2G126_9BACT</name>
<proteinExistence type="predicted"/>
<dbReference type="GO" id="GO:0030246">
    <property type="term" value="F:carbohydrate binding"/>
    <property type="evidence" value="ECO:0007669"/>
    <property type="project" value="InterPro"/>
</dbReference>
<dbReference type="Gene3D" id="2.60.40.2220">
    <property type="match status" value="1"/>
</dbReference>
<evidence type="ECO:0000313" key="6">
    <source>
        <dbReference type="Proteomes" id="UP000198964"/>
    </source>
</evidence>
<dbReference type="Gene3D" id="3.20.110.10">
    <property type="entry name" value="Glycoside hydrolase 38, N terminal domain"/>
    <property type="match status" value="1"/>
</dbReference>
<dbReference type="RefSeq" id="WP_093919328.1">
    <property type="nucleotide sequence ID" value="NZ_FONW01000002.1"/>
</dbReference>